<proteinExistence type="inferred from homology"/>
<protein>
    <submittedName>
        <fullName evidence="6">TP53RK-binding protein</fullName>
    </submittedName>
</protein>
<keyword evidence="7" id="KW-1185">Reference proteome</keyword>
<dbReference type="STRING" id="307972.A0A2G8LCS3"/>
<dbReference type="GO" id="GO:0005634">
    <property type="term" value="C:nucleus"/>
    <property type="evidence" value="ECO:0007669"/>
    <property type="project" value="UniProtKB-SubCell"/>
</dbReference>
<evidence type="ECO:0000256" key="2">
    <source>
        <dbReference type="ARBA" id="ARBA00005546"/>
    </source>
</evidence>
<dbReference type="GO" id="GO:0002949">
    <property type="term" value="P:tRNA threonylcarbamoyladenosine modification"/>
    <property type="evidence" value="ECO:0007669"/>
    <property type="project" value="TreeGrafter"/>
</dbReference>
<keyword evidence="3" id="KW-0819">tRNA processing</keyword>
<dbReference type="Proteomes" id="UP000230750">
    <property type="component" value="Unassembled WGS sequence"/>
</dbReference>
<dbReference type="Pfam" id="PF08617">
    <property type="entry name" value="CGI-121"/>
    <property type="match status" value="1"/>
</dbReference>
<reference evidence="6 7" key="1">
    <citation type="journal article" date="2017" name="PLoS Biol.">
        <title>The sea cucumber genome provides insights into morphological evolution and visceral regeneration.</title>
        <authorList>
            <person name="Zhang X."/>
            <person name="Sun L."/>
            <person name="Yuan J."/>
            <person name="Sun Y."/>
            <person name="Gao Y."/>
            <person name="Zhang L."/>
            <person name="Li S."/>
            <person name="Dai H."/>
            <person name="Hamel J.F."/>
            <person name="Liu C."/>
            <person name="Yu Y."/>
            <person name="Liu S."/>
            <person name="Lin W."/>
            <person name="Guo K."/>
            <person name="Jin S."/>
            <person name="Xu P."/>
            <person name="Storey K.B."/>
            <person name="Huan P."/>
            <person name="Zhang T."/>
            <person name="Zhou Y."/>
            <person name="Zhang J."/>
            <person name="Lin C."/>
            <person name="Li X."/>
            <person name="Xing L."/>
            <person name="Huo D."/>
            <person name="Sun M."/>
            <person name="Wang L."/>
            <person name="Mercier A."/>
            <person name="Li F."/>
            <person name="Yang H."/>
            <person name="Xiang J."/>
        </authorList>
    </citation>
    <scope>NUCLEOTIDE SEQUENCE [LARGE SCALE GENOMIC DNA]</scope>
    <source>
        <strain evidence="6">Shaxun</strain>
        <tissue evidence="6">Muscle</tissue>
    </source>
</reference>
<evidence type="ECO:0000256" key="4">
    <source>
        <dbReference type="ARBA" id="ARBA00023242"/>
    </source>
</evidence>
<comment type="subcellular location">
    <subcellularLocation>
        <location evidence="1">Nucleus</location>
    </subcellularLocation>
</comment>
<accession>A0A2G8LCS3</accession>
<dbReference type="GO" id="GO:0005829">
    <property type="term" value="C:cytosol"/>
    <property type="evidence" value="ECO:0007669"/>
    <property type="project" value="TreeGrafter"/>
</dbReference>
<dbReference type="GO" id="GO:0000408">
    <property type="term" value="C:EKC/KEOPS complex"/>
    <property type="evidence" value="ECO:0007669"/>
    <property type="project" value="TreeGrafter"/>
</dbReference>
<evidence type="ECO:0000313" key="7">
    <source>
        <dbReference type="Proteomes" id="UP000230750"/>
    </source>
</evidence>
<dbReference type="NCBIfam" id="NF011465">
    <property type="entry name" value="PRK14886.1-1"/>
    <property type="match status" value="1"/>
</dbReference>
<keyword evidence="4 5" id="KW-0539">Nucleus</keyword>
<gene>
    <name evidence="6" type="ORF">BSL78_05105</name>
</gene>
<dbReference type="AlphaFoldDB" id="A0A2G8LCS3"/>
<comment type="similarity">
    <text evidence="2 5">Belongs to the CGI121/TPRKB family.</text>
</comment>
<name>A0A2G8LCS3_STIJA</name>
<dbReference type="Gene3D" id="3.30.2380.10">
    <property type="entry name" value="CGI121/TPRKB"/>
    <property type="match status" value="1"/>
</dbReference>
<evidence type="ECO:0000256" key="1">
    <source>
        <dbReference type="ARBA" id="ARBA00004123"/>
    </source>
</evidence>
<evidence type="ECO:0000313" key="6">
    <source>
        <dbReference type="EMBL" id="PIK57960.1"/>
    </source>
</evidence>
<dbReference type="SUPFAM" id="SSF143870">
    <property type="entry name" value="PF0523-like"/>
    <property type="match status" value="1"/>
</dbReference>
<organism evidence="6 7">
    <name type="scientific">Stichopus japonicus</name>
    <name type="common">Sea cucumber</name>
    <dbReference type="NCBI Taxonomy" id="307972"/>
    <lineage>
        <taxon>Eukaryota</taxon>
        <taxon>Metazoa</taxon>
        <taxon>Echinodermata</taxon>
        <taxon>Eleutherozoa</taxon>
        <taxon>Echinozoa</taxon>
        <taxon>Holothuroidea</taxon>
        <taxon>Aspidochirotacea</taxon>
        <taxon>Aspidochirotida</taxon>
        <taxon>Stichopodidae</taxon>
        <taxon>Apostichopus</taxon>
    </lineage>
</organism>
<evidence type="ECO:0000256" key="5">
    <source>
        <dbReference type="RuleBase" id="RU004398"/>
    </source>
</evidence>
<dbReference type="PANTHER" id="PTHR15840:SF10">
    <property type="entry name" value="EKC_KEOPS COMPLEX SUBUNIT TPRKB"/>
    <property type="match status" value="1"/>
</dbReference>
<dbReference type="OrthoDB" id="329139at2759"/>
<dbReference type="InterPro" id="IPR013926">
    <property type="entry name" value="CGI121/TPRKB"/>
</dbReference>
<sequence length="180" mass="19653">MASCDHVRTFPVDLFPNSTISIALFDGIKNHDELKKKIISGKIDAALLSAKKICDIFQVLVAATKAVGAKSNGKLKTRSINSEVLFSLSPSNNITESLRTFGVSPSDSAVVAVTIDDFDGLKIQNVAQQINAEMKPLDQLNRYTDEDIIKKVYKISDAELKHSKLLDSVATRIAVKEFAT</sequence>
<evidence type="ECO:0000256" key="3">
    <source>
        <dbReference type="ARBA" id="ARBA00022694"/>
    </source>
</evidence>
<dbReference type="InterPro" id="IPR036504">
    <property type="entry name" value="CGI121/TPRKB_sf"/>
</dbReference>
<dbReference type="PANTHER" id="PTHR15840">
    <property type="entry name" value="CGI-121 FAMILY MEMBER"/>
    <property type="match status" value="1"/>
</dbReference>
<dbReference type="EMBL" id="MRZV01000127">
    <property type="protein sequence ID" value="PIK57960.1"/>
    <property type="molecule type" value="Genomic_DNA"/>
</dbReference>
<comment type="caution">
    <text evidence="6">The sequence shown here is derived from an EMBL/GenBank/DDBJ whole genome shotgun (WGS) entry which is preliminary data.</text>
</comment>